<dbReference type="RefSeq" id="WP_213008323.1">
    <property type="nucleotide sequence ID" value="NZ_BOQN01000055.1"/>
</dbReference>
<keyword evidence="3" id="KW-1185">Reference proteome</keyword>
<dbReference type="InterPro" id="IPR029016">
    <property type="entry name" value="GAF-like_dom_sf"/>
</dbReference>
<dbReference type="Gene3D" id="3.30.450.40">
    <property type="match status" value="1"/>
</dbReference>
<accession>A0A919TBD4</accession>
<dbReference type="InterPro" id="IPR003018">
    <property type="entry name" value="GAF"/>
</dbReference>
<evidence type="ECO:0000313" key="2">
    <source>
        <dbReference type="EMBL" id="GIM92445.1"/>
    </source>
</evidence>
<evidence type="ECO:0000259" key="1">
    <source>
        <dbReference type="Pfam" id="PF13185"/>
    </source>
</evidence>
<dbReference type="SUPFAM" id="SSF55781">
    <property type="entry name" value="GAF domain-like"/>
    <property type="match status" value="1"/>
</dbReference>
<gene>
    <name evidence="2" type="ORF">Ato02nite_042380</name>
</gene>
<name>A0A919TBD4_9ACTN</name>
<dbReference type="Proteomes" id="UP000677082">
    <property type="component" value="Unassembled WGS sequence"/>
</dbReference>
<organism evidence="2 3">
    <name type="scientific">Paractinoplanes toevensis</name>
    <dbReference type="NCBI Taxonomy" id="571911"/>
    <lineage>
        <taxon>Bacteria</taxon>
        <taxon>Bacillati</taxon>
        <taxon>Actinomycetota</taxon>
        <taxon>Actinomycetes</taxon>
        <taxon>Micromonosporales</taxon>
        <taxon>Micromonosporaceae</taxon>
        <taxon>Paractinoplanes</taxon>
    </lineage>
</organism>
<evidence type="ECO:0000313" key="3">
    <source>
        <dbReference type="Proteomes" id="UP000677082"/>
    </source>
</evidence>
<reference evidence="2 3" key="1">
    <citation type="submission" date="2021-03" db="EMBL/GenBank/DDBJ databases">
        <title>Whole genome shotgun sequence of Actinoplanes toevensis NBRC 105298.</title>
        <authorList>
            <person name="Komaki H."/>
            <person name="Tamura T."/>
        </authorList>
    </citation>
    <scope>NUCLEOTIDE SEQUENCE [LARGE SCALE GENOMIC DNA]</scope>
    <source>
        <strain evidence="2 3">NBRC 105298</strain>
    </source>
</reference>
<proteinExistence type="predicted"/>
<sequence>MTASPLPGSGPLEAAITELAGTPNHSSRMEQRFLRIATLTVERVAAARYASVTALRGRAYVTVAVNDDLIRSVDDAQYADSAGPCLDALVTGAPVGVPDIDTSVQWPGFHEAAPRMGLHASVSVPLFAGSGEAVATLNVYSHDRAAMAPLIFGICSVHEQLTLQAGEETALPELDAGGRELVDGYAAALAIRAAIRLAIELIKTDNRCGPEDAYLSLCIQAAEAGTDLGEAAAAVISRR</sequence>
<dbReference type="EMBL" id="BOQN01000055">
    <property type="protein sequence ID" value="GIM92445.1"/>
    <property type="molecule type" value="Genomic_DNA"/>
</dbReference>
<dbReference type="AlphaFoldDB" id="A0A919TBD4"/>
<feature type="domain" description="GAF" evidence="1">
    <location>
        <begin position="31"/>
        <end position="145"/>
    </location>
</feature>
<dbReference type="Pfam" id="PF13185">
    <property type="entry name" value="GAF_2"/>
    <property type="match status" value="1"/>
</dbReference>
<comment type="caution">
    <text evidence="2">The sequence shown here is derived from an EMBL/GenBank/DDBJ whole genome shotgun (WGS) entry which is preliminary data.</text>
</comment>
<protein>
    <recommendedName>
        <fullName evidence="1">GAF domain-containing protein</fullName>
    </recommendedName>
</protein>